<evidence type="ECO:0000313" key="4">
    <source>
        <dbReference type="EMBL" id="KAH0218560.1"/>
    </source>
</evidence>
<dbReference type="InterPro" id="IPR036864">
    <property type="entry name" value="Zn2-C6_fun-type_DNA-bd_sf"/>
</dbReference>
<organism evidence="4 5">
    <name type="scientific">Aureobasidium melanogenum</name>
    <name type="common">Aureobasidium pullulans var. melanogenum</name>
    <dbReference type="NCBI Taxonomy" id="46634"/>
    <lineage>
        <taxon>Eukaryota</taxon>
        <taxon>Fungi</taxon>
        <taxon>Dikarya</taxon>
        <taxon>Ascomycota</taxon>
        <taxon>Pezizomycotina</taxon>
        <taxon>Dothideomycetes</taxon>
        <taxon>Dothideomycetidae</taxon>
        <taxon>Dothideales</taxon>
        <taxon>Saccotheciaceae</taxon>
        <taxon>Aureobasidium</taxon>
    </lineage>
</organism>
<feature type="non-terminal residue" evidence="4">
    <location>
        <position position="1"/>
    </location>
</feature>
<protein>
    <recommendedName>
        <fullName evidence="3">Zn(2)-C6 fungal-type domain-containing protein</fullName>
    </recommendedName>
</protein>
<proteinExistence type="predicted"/>
<dbReference type="GO" id="GO:0000981">
    <property type="term" value="F:DNA-binding transcription factor activity, RNA polymerase II-specific"/>
    <property type="evidence" value="ECO:0007669"/>
    <property type="project" value="InterPro"/>
</dbReference>
<gene>
    <name evidence="4" type="ORF">KCV03_g6465</name>
</gene>
<dbReference type="EMBL" id="JAHFYH010000048">
    <property type="protein sequence ID" value="KAH0218560.1"/>
    <property type="molecule type" value="Genomic_DNA"/>
</dbReference>
<feature type="non-terminal residue" evidence="4">
    <location>
        <position position="213"/>
    </location>
</feature>
<dbReference type="OrthoDB" id="3912037at2759"/>
<dbReference type="Proteomes" id="UP000767238">
    <property type="component" value="Unassembled WGS sequence"/>
</dbReference>
<reference evidence="4" key="2">
    <citation type="submission" date="2021-08" db="EMBL/GenBank/DDBJ databases">
        <authorList>
            <person name="Gostincar C."/>
            <person name="Sun X."/>
            <person name="Song Z."/>
            <person name="Gunde-Cimerman N."/>
        </authorList>
    </citation>
    <scope>NUCLEOTIDE SEQUENCE</scope>
    <source>
        <strain evidence="4">EXF-8016</strain>
    </source>
</reference>
<keyword evidence="1" id="KW-0539">Nucleus</keyword>
<accession>A0A9P8K6W7</accession>
<evidence type="ECO:0000256" key="1">
    <source>
        <dbReference type="ARBA" id="ARBA00023242"/>
    </source>
</evidence>
<feature type="domain" description="Zn(2)-C6 fungal-type" evidence="3">
    <location>
        <begin position="161"/>
        <end position="212"/>
    </location>
</feature>
<dbReference type="SUPFAM" id="SSF57701">
    <property type="entry name" value="Zn2/Cys6 DNA-binding domain"/>
    <property type="match status" value="1"/>
</dbReference>
<dbReference type="GO" id="GO:0008270">
    <property type="term" value="F:zinc ion binding"/>
    <property type="evidence" value="ECO:0007669"/>
    <property type="project" value="InterPro"/>
</dbReference>
<sequence length="213" mass="24229">LRLVGLRTQNTPNWTLSGALQEKEMKITHEPPDVEQQPTTEPKWIPVEDLSSYYANHKPIGRKYPAQSQLDFENLYIDDSRDETQDSESEVDENKEAAKLATNSTVQSTRKTQAKVEAKADLISQVVTSKSTKEKCKNKMKEEESIEDDEKKDIQCEDPDGEKYKSCDTCTWARVKCVPGKKSNMDGDKICLQCEKRGRQCHFSTKGQRPGKP</sequence>
<evidence type="ECO:0000259" key="3">
    <source>
        <dbReference type="SMART" id="SM00066"/>
    </source>
</evidence>
<dbReference type="AlphaFoldDB" id="A0A9P8K6W7"/>
<reference evidence="4" key="1">
    <citation type="journal article" date="2021" name="J Fungi (Basel)">
        <title>Virulence traits and population genomics of the black yeast Aureobasidium melanogenum.</title>
        <authorList>
            <person name="Cernosa A."/>
            <person name="Sun X."/>
            <person name="Gostincar C."/>
            <person name="Fang C."/>
            <person name="Gunde-Cimerman N."/>
            <person name="Song Z."/>
        </authorList>
    </citation>
    <scope>NUCLEOTIDE SEQUENCE</scope>
    <source>
        <strain evidence="4">EXF-8016</strain>
    </source>
</reference>
<dbReference type="InterPro" id="IPR001138">
    <property type="entry name" value="Zn2Cys6_DnaBD"/>
</dbReference>
<name>A0A9P8K6W7_AURME</name>
<comment type="caution">
    <text evidence="4">The sequence shown here is derived from an EMBL/GenBank/DDBJ whole genome shotgun (WGS) entry which is preliminary data.</text>
</comment>
<evidence type="ECO:0000313" key="5">
    <source>
        <dbReference type="Proteomes" id="UP000767238"/>
    </source>
</evidence>
<dbReference type="CDD" id="cd00067">
    <property type="entry name" value="GAL4"/>
    <property type="match status" value="1"/>
</dbReference>
<dbReference type="SMART" id="SM00066">
    <property type="entry name" value="GAL4"/>
    <property type="match status" value="1"/>
</dbReference>
<evidence type="ECO:0000256" key="2">
    <source>
        <dbReference type="SAM" id="MobiDB-lite"/>
    </source>
</evidence>
<feature type="region of interest" description="Disordered" evidence="2">
    <location>
        <begin position="81"/>
        <end position="108"/>
    </location>
</feature>